<dbReference type="Proteomes" id="UP000267536">
    <property type="component" value="Unassembled WGS sequence"/>
</dbReference>
<dbReference type="RefSeq" id="WP_123925535.1">
    <property type="nucleotide sequence ID" value="NZ_JBPSDP010000012.1"/>
</dbReference>
<keyword evidence="2" id="KW-1185">Reference proteome</keyword>
<dbReference type="AlphaFoldDB" id="A0A3N4GWE8"/>
<name>A0A3N4GWE8_9ACTN</name>
<dbReference type="Pfam" id="PF13384">
    <property type="entry name" value="HTH_23"/>
    <property type="match status" value="1"/>
</dbReference>
<protein>
    <submittedName>
        <fullName evidence="1">Uncharacterized protein</fullName>
    </submittedName>
</protein>
<accession>A0A3N4GWE8</accession>
<reference evidence="1 2" key="1">
    <citation type="submission" date="2018-11" db="EMBL/GenBank/DDBJ databases">
        <title>Draft genome sequence of Gordonia sp. RS15-1S isolated from rice stems.</title>
        <authorList>
            <person name="Muangham S."/>
        </authorList>
    </citation>
    <scope>NUCLEOTIDE SEQUENCE [LARGE SCALE GENOMIC DNA]</scope>
    <source>
        <strain evidence="1 2">RS15-1S</strain>
    </source>
</reference>
<organism evidence="1 2">
    <name type="scientific">Gordonia oryzae</name>
    <dbReference type="NCBI Taxonomy" id="2487349"/>
    <lineage>
        <taxon>Bacteria</taxon>
        <taxon>Bacillati</taxon>
        <taxon>Actinomycetota</taxon>
        <taxon>Actinomycetes</taxon>
        <taxon>Mycobacteriales</taxon>
        <taxon>Gordoniaceae</taxon>
        <taxon>Gordonia</taxon>
    </lineage>
</organism>
<gene>
    <name evidence="1" type="ORF">EF294_03195</name>
</gene>
<evidence type="ECO:0000313" key="1">
    <source>
        <dbReference type="EMBL" id="RPA65757.1"/>
    </source>
</evidence>
<evidence type="ECO:0000313" key="2">
    <source>
        <dbReference type="Proteomes" id="UP000267536"/>
    </source>
</evidence>
<dbReference type="Gene3D" id="1.10.10.60">
    <property type="entry name" value="Homeodomain-like"/>
    <property type="match status" value="1"/>
</dbReference>
<dbReference type="EMBL" id="RKMH01000002">
    <property type="protein sequence ID" value="RPA65757.1"/>
    <property type="molecule type" value="Genomic_DNA"/>
</dbReference>
<proteinExistence type="predicted"/>
<comment type="caution">
    <text evidence="1">The sequence shown here is derived from an EMBL/GenBank/DDBJ whole genome shotgun (WGS) entry which is preliminary data.</text>
</comment>
<dbReference type="OrthoDB" id="4377885at2"/>
<sequence>MSIDLAQIPDESVRHEWAHFRGFGWDDERIATRLGYSEDTPKQWALRAPKVTRGTRQHREARRGEIRRLTSEGWTAAEIASALGCSIDTVHKDRRRMGLLLIGDQSAECPVCLQKVQSTAVYAHHRDVTGHDCPMSGQALEQVAS</sequence>